<evidence type="ECO:0000256" key="1">
    <source>
        <dbReference type="ARBA" id="ARBA00002521"/>
    </source>
</evidence>
<evidence type="ECO:0000256" key="6">
    <source>
        <dbReference type="HAMAP-Rule" id="MF_01974"/>
    </source>
</evidence>
<dbReference type="PANTHER" id="PTHR43330">
    <property type="entry name" value="METHIONINE AMINOPEPTIDASE"/>
    <property type="match status" value="1"/>
</dbReference>
<keyword evidence="2 6" id="KW-0031">Aminopeptidase</keyword>
<dbReference type="NCBIfam" id="TIGR00500">
    <property type="entry name" value="met_pdase_I"/>
    <property type="match status" value="1"/>
</dbReference>
<dbReference type="EMBL" id="AP025225">
    <property type="protein sequence ID" value="BDB96322.1"/>
    <property type="molecule type" value="Genomic_DNA"/>
</dbReference>
<protein>
    <recommendedName>
        <fullName evidence="6 7">Methionine aminopeptidase</fullName>
        <shortName evidence="6">MAP</shortName>
        <shortName evidence="6">MetAP</shortName>
        <ecNumber evidence="6 7">3.4.11.18</ecNumber>
    </recommendedName>
    <alternativeName>
        <fullName evidence="6">Peptidase M</fullName>
    </alternativeName>
</protein>
<keyword evidence="5 6" id="KW-0378">Hydrolase</keyword>
<dbReference type="PANTHER" id="PTHR43330:SF27">
    <property type="entry name" value="METHIONINE AMINOPEPTIDASE"/>
    <property type="match status" value="1"/>
</dbReference>
<evidence type="ECO:0000313" key="9">
    <source>
        <dbReference type="EMBL" id="BDB96322.1"/>
    </source>
</evidence>
<comment type="cofactor">
    <cofactor evidence="6">
        <name>Co(2+)</name>
        <dbReference type="ChEBI" id="CHEBI:48828"/>
    </cofactor>
    <cofactor evidence="6">
        <name>Zn(2+)</name>
        <dbReference type="ChEBI" id="CHEBI:29105"/>
    </cofactor>
    <cofactor evidence="6">
        <name>Mn(2+)</name>
        <dbReference type="ChEBI" id="CHEBI:29035"/>
    </cofactor>
    <cofactor evidence="6">
        <name>Fe(2+)</name>
        <dbReference type="ChEBI" id="CHEBI:29033"/>
    </cofactor>
    <text evidence="6">Binds 2 divalent metal cations per subunit. Has a high-affinity and a low affinity metal-binding site. The true nature of the physiological cofactor is under debate. The enzyme is active with cobalt, zinc, manganese or divalent iron ions. Most likely, methionine aminopeptidases function as mononuclear Fe(2+)-metalloproteases under physiological conditions, and the catalytically relevant metal-binding site has been assigned to the histidine-containing high-affinity site.</text>
</comment>
<feature type="binding site" evidence="6">
    <location>
        <position position="192"/>
    </location>
    <ligand>
        <name>a divalent metal cation</name>
        <dbReference type="ChEBI" id="CHEBI:60240"/>
        <label>2</label>
        <note>catalytic</note>
    </ligand>
</feature>
<feature type="binding site" evidence="6">
    <location>
        <position position="225"/>
    </location>
    <ligand>
        <name>a divalent metal cation</name>
        <dbReference type="ChEBI" id="CHEBI:60240"/>
        <label>2</label>
        <note>catalytic</note>
    </ligand>
</feature>
<feature type="binding site" evidence="6">
    <location>
        <position position="256"/>
    </location>
    <ligand>
        <name>a divalent metal cation</name>
        <dbReference type="ChEBI" id="CHEBI:60240"/>
        <label>1</label>
    </ligand>
</feature>
<proteinExistence type="inferred from homology"/>
<keyword evidence="4 6" id="KW-0479">Metal-binding</keyword>
<dbReference type="Proteomes" id="UP001320209">
    <property type="component" value="Chromosome"/>
</dbReference>
<evidence type="ECO:0000259" key="8">
    <source>
        <dbReference type="Pfam" id="PF00557"/>
    </source>
</evidence>
<sequence length="280" mass="31024">MCERTKMKNSDKICYGEFVERFKGGIPLYSESAFKYMRKAGEIAADTLDFVEKFIVRGTKTEELDALCAEFINSRGATSACLGYKGFPKSVCISVNHVVCHGIPSSRALADGDIVNIDVTVIFDGWYGDTSKTFCVGKAHPRIEKLVEISKEALEVGIKYAAPGNTLSDIGREIQKFVEENGFSVVRDFCGHGIGRVFHDLPQVLHFYDKNDKVILEKGMIFTIEPMVNAGKHNVKSLPDGWTVVTKDRSFSSQFEHTIGITAIGCEVFTKGSVQKQIQL</sequence>
<feature type="binding site" evidence="6">
    <location>
        <position position="129"/>
    </location>
    <ligand>
        <name>a divalent metal cation</name>
        <dbReference type="ChEBI" id="CHEBI:60240"/>
        <label>2</label>
        <note>catalytic</note>
    </ligand>
</feature>
<reference evidence="9" key="1">
    <citation type="submission" date="2021-10" db="EMBL/GenBank/DDBJ databases">
        <title>Genome Sequence of The Candidatus Hydrogeosomobacter endosymbioticus, an Intracellular Bacterial Symbiont of the Anaerobic Ciliate GW7.</title>
        <authorList>
            <person name="Shiohama Y."/>
            <person name="Shinzato N."/>
        </authorList>
    </citation>
    <scope>NUCLEOTIDE SEQUENCE [LARGE SCALE GENOMIC DNA]</scope>
    <source>
        <strain evidence="9">200920</strain>
    </source>
</reference>
<dbReference type="HAMAP" id="MF_01974">
    <property type="entry name" value="MetAP_1"/>
    <property type="match status" value="1"/>
</dbReference>
<dbReference type="GO" id="GO:0004177">
    <property type="term" value="F:aminopeptidase activity"/>
    <property type="evidence" value="ECO:0007669"/>
    <property type="project" value="UniProtKB-KW"/>
</dbReference>
<comment type="similarity">
    <text evidence="6">Belongs to the peptidase M24A family. Methionine aminopeptidase type 1 subfamily.</text>
</comment>
<evidence type="ECO:0000313" key="10">
    <source>
        <dbReference type="Proteomes" id="UP001320209"/>
    </source>
</evidence>
<comment type="subunit">
    <text evidence="6">Monomer.</text>
</comment>
<dbReference type="InterPro" id="IPR001714">
    <property type="entry name" value="Pept_M24_MAP"/>
</dbReference>
<keyword evidence="10" id="KW-1185">Reference proteome</keyword>
<gene>
    <name evidence="6 9" type="primary">map</name>
    <name evidence="9" type="ORF">HYD_4550</name>
</gene>
<dbReference type="InterPro" id="IPR036005">
    <property type="entry name" value="Creatinase/aminopeptidase-like"/>
</dbReference>
<dbReference type="Pfam" id="PF00557">
    <property type="entry name" value="Peptidase_M24"/>
    <property type="match status" value="1"/>
</dbReference>
<evidence type="ECO:0000256" key="3">
    <source>
        <dbReference type="ARBA" id="ARBA00022670"/>
    </source>
</evidence>
<evidence type="ECO:0000256" key="5">
    <source>
        <dbReference type="ARBA" id="ARBA00022801"/>
    </source>
</evidence>
<organism evidence="9 10">
    <name type="scientific">Candidatus Hydrogenosomobacter endosymbioticus</name>
    <dbReference type="NCBI Taxonomy" id="2558174"/>
    <lineage>
        <taxon>Bacteria</taxon>
        <taxon>Pseudomonadati</taxon>
        <taxon>Pseudomonadota</taxon>
        <taxon>Alphaproteobacteria</taxon>
        <taxon>Holosporales</taxon>
        <taxon>Holosporaceae</taxon>
        <taxon>Candidatus Hydrogenosomobacter</taxon>
    </lineage>
</organism>
<dbReference type="InterPro" id="IPR000994">
    <property type="entry name" value="Pept_M24"/>
</dbReference>
<feature type="binding site" evidence="6">
    <location>
        <position position="101"/>
    </location>
    <ligand>
        <name>substrate</name>
    </ligand>
</feature>
<evidence type="ECO:0000256" key="7">
    <source>
        <dbReference type="RuleBase" id="RU003653"/>
    </source>
</evidence>
<feature type="binding site" evidence="6">
    <location>
        <position position="118"/>
    </location>
    <ligand>
        <name>a divalent metal cation</name>
        <dbReference type="ChEBI" id="CHEBI:60240"/>
        <label>1</label>
    </ligand>
</feature>
<dbReference type="Gene3D" id="3.90.230.10">
    <property type="entry name" value="Creatinase/methionine aminopeptidase superfamily"/>
    <property type="match status" value="1"/>
</dbReference>
<comment type="function">
    <text evidence="1 6">Removes the N-terminal methionine from nascent proteins. The N-terminal methionine is often cleaved when the second residue in the primary sequence is small and uncharged (Met-Ala-, Cys, Gly, Pro, Ser, Thr, or Val). Requires deformylation of the N(alpha)-formylated initiator methionine before it can be hydrolyzed.</text>
</comment>
<accession>A0ABM7V953</accession>
<dbReference type="InterPro" id="IPR002467">
    <property type="entry name" value="Pept_M24A_MAP1"/>
</dbReference>
<feature type="binding site" evidence="6">
    <location>
        <position position="256"/>
    </location>
    <ligand>
        <name>a divalent metal cation</name>
        <dbReference type="ChEBI" id="CHEBI:60240"/>
        <label>2</label>
        <note>catalytic</note>
    </ligand>
</feature>
<feature type="binding site" evidence="6">
    <location>
        <position position="199"/>
    </location>
    <ligand>
        <name>substrate</name>
    </ligand>
</feature>
<keyword evidence="3 6" id="KW-0645">Protease</keyword>
<comment type="catalytic activity">
    <reaction evidence="6 7">
        <text>Release of N-terminal amino acids, preferentially methionine, from peptides and arylamides.</text>
        <dbReference type="EC" id="3.4.11.18"/>
    </reaction>
</comment>
<dbReference type="PROSITE" id="PS00680">
    <property type="entry name" value="MAP_1"/>
    <property type="match status" value="1"/>
</dbReference>
<dbReference type="SUPFAM" id="SSF55920">
    <property type="entry name" value="Creatinase/aminopeptidase"/>
    <property type="match status" value="1"/>
</dbReference>
<dbReference type="PRINTS" id="PR00599">
    <property type="entry name" value="MAPEPTIDASE"/>
</dbReference>
<dbReference type="EC" id="3.4.11.18" evidence="6 7"/>
<feature type="domain" description="Peptidase M24" evidence="8">
    <location>
        <begin position="36"/>
        <end position="262"/>
    </location>
</feature>
<evidence type="ECO:0000256" key="4">
    <source>
        <dbReference type="ARBA" id="ARBA00022723"/>
    </source>
</evidence>
<dbReference type="CDD" id="cd01086">
    <property type="entry name" value="MetAP1"/>
    <property type="match status" value="1"/>
</dbReference>
<feature type="binding site" evidence="6">
    <location>
        <position position="129"/>
    </location>
    <ligand>
        <name>a divalent metal cation</name>
        <dbReference type="ChEBI" id="CHEBI:60240"/>
        <label>1</label>
    </ligand>
</feature>
<name>A0ABM7V953_9PROT</name>
<evidence type="ECO:0000256" key="2">
    <source>
        <dbReference type="ARBA" id="ARBA00022438"/>
    </source>
</evidence>